<dbReference type="GeneID" id="78361409"/>
<evidence type="ECO:0000313" key="4">
    <source>
        <dbReference type="EMBL" id="OXE45811.1"/>
    </source>
</evidence>
<feature type="modified residue" description="4-aspartylphosphate" evidence="1">
    <location>
        <position position="64"/>
    </location>
</feature>
<dbReference type="Pfam" id="PF00072">
    <property type="entry name" value="Response_reg"/>
    <property type="match status" value="1"/>
</dbReference>
<dbReference type="InterPro" id="IPR037522">
    <property type="entry name" value="HD_GYP_dom"/>
</dbReference>
<name>A0A227KDW6_9BURK</name>
<dbReference type="InterPro" id="IPR001789">
    <property type="entry name" value="Sig_transdc_resp-reg_receiver"/>
</dbReference>
<dbReference type="PROSITE" id="PS50110">
    <property type="entry name" value="RESPONSE_REGULATORY"/>
    <property type="match status" value="1"/>
</dbReference>
<comment type="caution">
    <text evidence="4">The sequence shown here is derived from an EMBL/GenBank/DDBJ whole genome shotgun (WGS) entry which is preliminary data.</text>
</comment>
<dbReference type="Gene3D" id="3.40.50.2300">
    <property type="match status" value="1"/>
</dbReference>
<feature type="domain" description="HD-GYP" evidence="3">
    <location>
        <begin position="151"/>
        <end position="352"/>
    </location>
</feature>
<dbReference type="SUPFAM" id="SSF52172">
    <property type="entry name" value="CheY-like"/>
    <property type="match status" value="1"/>
</dbReference>
<proteinExistence type="predicted"/>
<dbReference type="SMART" id="SM00448">
    <property type="entry name" value="REC"/>
    <property type="match status" value="1"/>
</dbReference>
<dbReference type="Gene3D" id="1.10.3210.10">
    <property type="entry name" value="Hypothetical protein af1432"/>
    <property type="match status" value="1"/>
</dbReference>
<feature type="domain" description="Response regulatory" evidence="2">
    <location>
        <begin position="15"/>
        <end position="131"/>
    </location>
</feature>
<dbReference type="Proteomes" id="UP000214610">
    <property type="component" value="Unassembled WGS sequence"/>
</dbReference>
<evidence type="ECO:0000256" key="1">
    <source>
        <dbReference type="PROSITE-ProRule" id="PRU00169"/>
    </source>
</evidence>
<dbReference type="PANTHER" id="PTHR45228:SF1">
    <property type="entry name" value="CYCLIC DI-GMP PHOSPHODIESTERASE TM_0186"/>
    <property type="match status" value="1"/>
</dbReference>
<sequence>MLQNDLSAMTLEKGTILIVDDNELNCEILSIIFSVHPIIIASNGKEALDVIRKKKGELDAVLLDYLMPQMDGLTFLEQVKEEKLLSRTPIFLITSEEDDTLAAKAFKLGVVDFIKRPLSAFIVQKRVESIIELYQTRAILEKLLEKETKKVRDFGRGLIKTIGAAIEDRVKDSRVHSHNVRALSRILLTKSEVGKNLTHQEISEVLEAISLQDIGKLSQDSILHNDSDHPNKEQQEEISERSKKAIMLLTDLQKVSHFKPFQFARDLAEFQKDNMEGHYFSEKIGHQEIPLWVQGVAFSSMIDSIIANSGKSGKEGFSEALKRVEEGEFGEFNSHLLKAVKENLDELQAVYG</sequence>
<accession>A0A227KDW6</accession>
<evidence type="ECO:0000259" key="2">
    <source>
        <dbReference type="PROSITE" id="PS50110"/>
    </source>
</evidence>
<gene>
    <name evidence="4" type="ORF">ADH67_10340</name>
</gene>
<keyword evidence="1" id="KW-0597">Phosphoprotein</keyword>
<dbReference type="CDD" id="cd00156">
    <property type="entry name" value="REC"/>
    <property type="match status" value="1"/>
</dbReference>
<dbReference type="RefSeq" id="WP_066592724.1">
    <property type="nucleotide sequence ID" value="NZ_CAJTBZ010000015.1"/>
</dbReference>
<keyword evidence="5" id="KW-1185">Reference proteome</keyword>
<reference evidence="5" key="1">
    <citation type="submission" date="2017-05" db="EMBL/GenBank/DDBJ databases">
        <title>Improved OligoMM genomes.</title>
        <authorList>
            <person name="Garzetti D."/>
        </authorList>
    </citation>
    <scope>NUCLEOTIDE SEQUENCE [LARGE SCALE GENOMIC DNA]</scope>
    <source>
        <strain evidence="5">YL45</strain>
    </source>
</reference>
<dbReference type="PANTHER" id="PTHR45228">
    <property type="entry name" value="CYCLIC DI-GMP PHOSPHODIESTERASE TM_0186-RELATED"/>
    <property type="match status" value="1"/>
</dbReference>
<organism evidence="4 5">
    <name type="scientific">Turicimonas muris</name>
    <dbReference type="NCBI Taxonomy" id="1796652"/>
    <lineage>
        <taxon>Bacteria</taxon>
        <taxon>Pseudomonadati</taxon>
        <taxon>Pseudomonadota</taxon>
        <taxon>Betaproteobacteria</taxon>
        <taxon>Burkholderiales</taxon>
        <taxon>Sutterellaceae</taxon>
        <taxon>Turicimonas</taxon>
    </lineage>
</organism>
<dbReference type="PROSITE" id="PS51832">
    <property type="entry name" value="HD_GYP"/>
    <property type="match status" value="1"/>
</dbReference>
<dbReference type="InterPro" id="IPR052020">
    <property type="entry name" value="Cyclic_di-GMP/3'3'-cGAMP_PDE"/>
</dbReference>
<dbReference type="EMBL" id="NHMP01000007">
    <property type="protein sequence ID" value="OXE45811.1"/>
    <property type="molecule type" value="Genomic_DNA"/>
</dbReference>
<dbReference type="InterPro" id="IPR011006">
    <property type="entry name" value="CheY-like_superfamily"/>
</dbReference>
<evidence type="ECO:0000313" key="5">
    <source>
        <dbReference type="Proteomes" id="UP000214610"/>
    </source>
</evidence>
<dbReference type="GO" id="GO:0000160">
    <property type="term" value="P:phosphorelay signal transduction system"/>
    <property type="evidence" value="ECO:0007669"/>
    <property type="project" value="InterPro"/>
</dbReference>
<dbReference type="AlphaFoldDB" id="A0A227KDW6"/>
<evidence type="ECO:0000259" key="3">
    <source>
        <dbReference type="PROSITE" id="PS51832"/>
    </source>
</evidence>
<protein>
    <submittedName>
        <fullName evidence="4">Response regulator</fullName>
    </submittedName>
</protein>